<evidence type="ECO:0000313" key="3">
    <source>
        <dbReference type="EMBL" id="SFO58222.1"/>
    </source>
</evidence>
<dbReference type="GO" id="GO:0004803">
    <property type="term" value="F:transposase activity"/>
    <property type="evidence" value="ECO:0007669"/>
    <property type="project" value="InterPro"/>
</dbReference>
<dbReference type="PANTHER" id="PTHR33055:SF3">
    <property type="entry name" value="PUTATIVE TRANSPOSASE FOR IS117-RELATED"/>
    <property type="match status" value="1"/>
</dbReference>
<dbReference type="GO" id="GO:0003677">
    <property type="term" value="F:DNA binding"/>
    <property type="evidence" value="ECO:0007669"/>
    <property type="project" value="InterPro"/>
</dbReference>
<feature type="domain" description="Transposase IS116/IS110/IS902 C-terminal" evidence="2">
    <location>
        <begin position="146"/>
        <end position="217"/>
    </location>
</feature>
<dbReference type="InterPro" id="IPR003346">
    <property type="entry name" value="Transposase_20"/>
</dbReference>
<dbReference type="InterPro" id="IPR047650">
    <property type="entry name" value="Transpos_IS110"/>
</dbReference>
<dbReference type="Pfam" id="PF02371">
    <property type="entry name" value="Transposase_20"/>
    <property type="match status" value="1"/>
</dbReference>
<gene>
    <name evidence="3" type="ORF">SAMN05660359_04496</name>
</gene>
<sequence>MPDQVQDSLAAAVRHRRGLIAEHKVAQQRLHDQLHALCPGLAAPDGHGRALKVDSVIGQAVLDCAAAFAGRAPAPRSLRARSHGRIRDREAECWIDRWRTCLPPPADASARAARLGRSMTRWRALTADIAAVDGEIAALLAGSDGQVLTTLPGVATARAAAFAAFSLPVDRFPDAEHLYSATGLAPGSYQSATINRRTPISRQGLPEHRDALMNLAWGLPALRAVHRPPPRAARPGPAAHSGAHRPGPPRLPPGLHPAQHPTTLRRTALPSSPAPERAVTAAIALPHDGAT</sequence>
<dbReference type="Proteomes" id="UP000183642">
    <property type="component" value="Unassembled WGS sequence"/>
</dbReference>
<dbReference type="EMBL" id="FOWE01000013">
    <property type="protein sequence ID" value="SFO58222.1"/>
    <property type="molecule type" value="Genomic_DNA"/>
</dbReference>
<evidence type="ECO:0000259" key="2">
    <source>
        <dbReference type="Pfam" id="PF02371"/>
    </source>
</evidence>
<evidence type="ECO:0000256" key="1">
    <source>
        <dbReference type="SAM" id="MobiDB-lite"/>
    </source>
</evidence>
<feature type="region of interest" description="Disordered" evidence="1">
    <location>
        <begin position="226"/>
        <end position="291"/>
    </location>
</feature>
<dbReference type="AlphaFoldDB" id="A0A1I5ICI9"/>
<dbReference type="GO" id="GO:0006313">
    <property type="term" value="P:DNA transposition"/>
    <property type="evidence" value="ECO:0007669"/>
    <property type="project" value="InterPro"/>
</dbReference>
<dbReference type="PANTHER" id="PTHR33055">
    <property type="entry name" value="TRANSPOSASE FOR INSERTION SEQUENCE ELEMENT IS1111A"/>
    <property type="match status" value="1"/>
</dbReference>
<accession>A0A1I5ICI9</accession>
<feature type="compositionally biased region" description="Pro residues" evidence="1">
    <location>
        <begin position="246"/>
        <end position="255"/>
    </location>
</feature>
<reference evidence="4" key="1">
    <citation type="submission" date="2016-10" db="EMBL/GenBank/DDBJ databases">
        <authorList>
            <person name="Varghese N."/>
            <person name="Submissions S."/>
        </authorList>
    </citation>
    <scope>NUCLEOTIDE SEQUENCE [LARGE SCALE GENOMIC DNA]</scope>
    <source>
        <strain evidence="4">DSM 43161</strain>
    </source>
</reference>
<evidence type="ECO:0000313" key="4">
    <source>
        <dbReference type="Proteomes" id="UP000183642"/>
    </source>
</evidence>
<name>A0A1I5ICI9_9ACTN</name>
<protein>
    <submittedName>
        <fullName evidence="3">Transposase IS116/IS110/IS902 family protein</fullName>
    </submittedName>
</protein>
<keyword evidence="4" id="KW-1185">Reference proteome</keyword>
<proteinExistence type="predicted"/>
<organism evidence="3 4">
    <name type="scientific">Geodermatophilus obscurus</name>
    <dbReference type="NCBI Taxonomy" id="1861"/>
    <lineage>
        <taxon>Bacteria</taxon>
        <taxon>Bacillati</taxon>
        <taxon>Actinomycetota</taxon>
        <taxon>Actinomycetes</taxon>
        <taxon>Geodermatophilales</taxon>
        <taxon>Geodermatophilaceae</taxon>
        <taxon>Geodermatophilus</taxon>
    </lineage>
</organism>